<reference evidence="2" key="2">
    <citation type="submission" date="2020-09" db="EMBL/GenBank/DDBJ databases">
        <authorList>
            <person name="Sun Q."/>
            <person name="Ohkuma M."/>
        </authorList>
    </citation>
    <scope>NUCLEOTIDE SEQUENCE</scope>
    <source>
        <strain evidence="2">JCM 4834</strain>
    </source>
</reference>
<organism evidence="2 3">
    <name type="scientific">Streptomyces subrutilus</name>
    <dbReference type="NCBI Taxonomy" id="36818"/>
    <lineage>
        <taxon>Bacteria</taxon>
        <taxon>Bacillati</taxon>
        <taxon>Actinomycetota</taxon>
        <taxon>Actinomycetes</taxon>
        <taxon>Kitasatosporales</taxon>
        <taxon>Streptomycetaceae</taxon>
        <taxon>Streptomyces</taxon>
    </lineage>
</organism>
<dbReference type="AlphaFoldDB" id="A0A918QHT3"/>
<keyword evidence="1" id="KW-1133">Transmembrane helix</keyword>
<feature type="transmembrane region" description="Helical" evidence="1">
    <location>
        <begin position="35"/>
        <end position="54"/>
    </location>
</feature>
<keyword evidence="1" id="KW-0812">Transmembrane</keyword>
<proteinExistence type="predicted"/>
<evidence type="ECO:0000313" key="2">
    <source>
        <dbReference type="EMBL" id="GGZ46319.1"/>
    </source>
</evidence>
<protein>
    <submittedName>
        <fullName evidence="2">Uncharacterized protein</fullName>
    </submittedName>
</protein>
<name>A0A918QHT3_9ACTN</name>
<reference evidence="2" key="1">
    <citation type="journal article" date="2014" name="Int. J. Syst. Evol. Microbiol.">
        <title>Complete genome sequence of Corynebacterium casei LMG S-19264T (=DSM 44701T), isolated from a smear-ripened cheese.</title>
        <authorList>
            <consortium name="US DOE Joint Genome Institute (JGI-PGF)"/>
            <person name="Walter F."/>
            <person name="Albersmeier A."/>
            <person name="Kalinowski J."/>
            <person name="Ruckert C."/>
        </authorList>
    </citation>
    <scope>NUCLEOTIDE SEQUENCE</scope>
    <source>
        <strain evidence="2">JCM 4834</strain>
    </source>
</reference>
<accession>A0A918QHT3</accession>
<comment type="caution">
    <text evidence="2">The sequence shown here is derived from an EMBL/GenBank/DDBJ whole genome shotgun (WGS) entry which is preliminary data.</text>
</comment>
<evidence type="ECO:0000256" key="1">
    <source>
        <dbReference type="SAM" id="Phobius"/>
    </source>
</evidence>
<sequence length="78" mass="8288">MAAASRTCWDASGDTAFAARAEVPRPATRRSIMSVVRRALTVVALGAVLSLGLGGTSHASDQCEWWFDGAPAFYCQQI</sequence>
<keyword evidence="1" id="KW-0472">Membrane</keyword>
<evidence type="ECO:0000313" key="3">
    <source>
        <dbReference type="Proteomes" id="UP000634660"/>
    </source>
</evidence>
<dbReference type="Proteomes" id="UP000634660">
    <property type="component" value="Unassembled WGS sequence"/>
</dbReference>
<dbReference type="EMBL" id="BMVX01000001">
    <property type="protein sequence ID" value="GGZ46319.1"/>
    <property type="molecule type" value="Genomic_DNA"/>
</dbReference>
<gene>
    <name evidence="2" type="ORF">GCM10010371_01810</name>
</gene>